<sequence length="139" mass="15780">MVTKTGGFPGRQAVRPFNSRAPSIGGTVVGSQSRMCESPDPRLTILRLGQEFQVNCTNIQFSSILRLLVANSDQFISTEESRIMNRIQKWFEQIAGTYREDRHRWALAQDVFGSQRMDVSALHKPACWRRKSPPAGTRR</sequence>
<dbReference type="EMBL" id="JADJOT010000012">
    <property type="protein sequence ID" value="MBK7956436.1"/>
    <property type="molecule type" value="Genomic_DNA"/>
</dbReference>
<protein>
    <submittedName>
        <fullName evidence="1">Uncharacterized protein</fullName>
    </submittedName>
</protein>
<accession>A0A935TDC5</accession>
<organism evidence="1 2">
    <name type="scientific">Candidatus Accumulibacter affinis</name>
    <dbReference type="NCBI Taxonomy" id="2954384"/>
    <lineage>
        <taxon>Bacteria</taxon>
        <taxon>Pseudomonadati</taxon>
        <taxon>Pseudomonadota</taxon>
        <taxon>Betaproteobacteria</taxon>
        <taxon>Candidatus Accumulibacter</taxon>
    </lineage>
</organism>
<evidence type="ECO:0000313" key="1">
    <source>
        <dbReference type="EMBL" id="MBK7956436.1"/>
    </source>
</evidence>
<dbReference type="AlphaFoldDB" id="A0A935TDC5"/>
<comment type="caution">
    <text evidence="1">The sequence shown here is derived from an EMBL/GenBank/DDBJ whole genome shotgun (WGS) entry which is preliminary data.</text>
</comment>
<evidence type="ECO:0000313" key="2">
    <source>
        <dbReference type="Proteomes" id="UP000706151"/>
    </source>
</evidence>
<gene>
    <name evidence="1" type="ORF">IPK02_22195</name>
</gene>
<dbReference type="Proteomes" id="UP000706151">
    <property type="component" value="Unassembled WGS sequence"/>
</dbReference>
<name>A0A935TDC5_9PROT</name>
<proteinExistence type="predicted"/>
<reference evidence="1 2" key="1">
    <citation type="submission" date="2020-10" db="EMBL/GenBank/DDBJ databases">
        <title>Connecting structure to function with the recovery of over 1000 high-quality activated sludge metagenome-assembled genomes encoding full-length rRNA genes using long-read sequencing.</title>
        <authorList>
            <person name="Singleton C.M."/>
            <person name="Petriglieri F."/>
            <person name="Kristensen J.M."/>
            <person name="Kirkegaard R.H."/>
            <person name="Michaelsen T.Y."/>
            <person name="Andersen M.H."/>
            <person name="Karst S.M."/>
            <person name="Dueholm M.S."/>
            <person name="Nielsen P.H."/>
            <person name="Albertsen M."/>
        </authorList>
    </citation>
    <scope>NUCLEOTIDE SEQUENCE [LARGE SCALE GENOMIC DNA]</scope>
    <source>
        <strain evidence="1">Fred_18-Q3-R57-64_BAT3C.720</strain>
    </source>
</reference>